<feature type="domain" description="SGNH hydrolase-type esterase" evidence="2">
    <location>
        <begin position="379"/>
        <end position="477"/>
    </location>
</feature>
<dbReference type="Pfam" id="PF13472">
    <property type="entry name" value="Lipase_GDSL_2"/>
    <property type="match status" value="1"/>
</dbReference>
<dbReference type="Gene3D" id="3.40.50.1110">
    <property type="entry name" value="SGNH hydrolase"/>
    <property type="match status" value="1"/>
</dbReference>
<dbReference type="RefSeq" id="WP_109824106.1">
    <property type="nucleotide sequence ID" value="NZ_QGKL01000039.1"/>
</dbReference>
<name>A0A317C822_9GAMM</name>
<dbReference type="InterPro" id="IPR036514">
    <property type="entry name" value="SGNH_hydro_sf"/>
</dbReference>
<dbReference type="OrthoDB" id="5620826at2"/>
<comment type="caution">
    <text evidence="3">The sequence shown here is derived from an EMBL/GenBank/DDBJ whole genome shotgun (WGS) entry which is preliminary data.</text>
</comment>
<sequence>MKIYKCLLALVVAGLPVITVYAEDGPWPTSVEDNVTLTADQRVYLPVLDNDIGVELVLFDVNTTTAKLGSVEMGTDKTGVYYQSANGFTGEDSFWYAFEDNLGRTNAAKVIVTVLEPTPVDPPEEVEDLYLGWPVATPDNITALQDETITIAVLENDNGLELGLTDVNEVTVSNGSAAIIEDKIEYTPYQGFIGEDSFWYQFTDARGRANSTQVRITVSEEDAVVPPVEPPTPEVPEPEVTFSNVEMHYNLLQAQSQIFGETGGNYFMSLAEPATSGSTSLLLGGDYEIKDGQLITYLSTDGEYYTLATDTLDGRVLSLKQPLPADTADNIWNFYDNAAHPNWYGYLSVADFAVRELSVDVLNSGKHLMLGDSWFQSGGIEQRLKERLPDAEISNKGVGGRTAGEILAAFDTDIEGQSPDFVWLIAGTNDYFQDVSLEMYTENMRSIIEKINDSGAKAIVIDSSVAPKMHGSDVLTELSHEYSNAVESLLVSEN</sequence>
<dbReference type="GO" id="GO:0004622">
    <property type="term" value="F:phosphatidylcholine lysophospholipase activity"/>
    <property type="evidence" value="ECO:0007669"/>
    <property type="project" value="TreeGrafter"/>
</dbReference>
<gene>
    <name evidence="3" type="ORF">DKT75_14245</name>
</gene>
<evidence type="ECO:0000313" key="3">
    <source>
        <dbReference type="EMBL" id="PWQ94457.1"/>
    </source>
</evidence>
<feature type="signal peptide" evidence="1">
    <location>
        <begin position="1"/>
        <end position="22"/>
    </location>
</feature>
<dbReference type="Pfam" id="PF17963">
    <property type="entry name" value="Big_9"/>
    <property type="match status" value="2"/>
</dbReference>
<reference evidence="3 4" key="1">
    <citation type="submission" date="2018-05" db="EMBL/GenBank/DDBJ databases">
        <title>Leucothrix arctica sp. nov., isolated from Arctic seawater.</title>
        <authorList>
            <person name="Choi A."/>
            <person name="Baek K."/>
        </authorList>
    </citation>
    <scope>NUCLEOTIDE SEQUENCE [LARGE SCALE GENOMIC DNA]</scope>
    <source>
        <strain evidence="3 4">IMCC9719</strain>
    </source>
</reference>
<feature type="chain" id="PRO_5016257445" description="SGNH hydrolase-type esterase domain-containing protein" evidence="1">
    <location>
        <begin position="23"/>
        <end position="494"/>
    </location>
</feature>
<dbReference type="SUPFAM" id="SSF52266">
    <property type="entry name" value="SGNH hydrolase"/>
    <property type="match status" value="1"/>
</dbReference>
<evidence type="ECO:0000256" key="1">
    <source>
        <dbReference type="SAM" id="SignalP"/>
    </source>
</evidence>
<dbReference type="Gene3D" id="2.60.40.3440">
    <property type="match status" value="2"/>
</dbReference>
<proteinExistence type="predicted"/>
<dbReference type="AlphaFoldDB" id="A0A317C822"/>
<dbReference type="InterPro" id="IPR013830">
    <property type="entry name" value="SGNH_hydro"/>
</dbReference>
<keyword evidence="1" id="KW-0732">Signal</keyword>
<protein>
    <recommendedName>
        <fullName evidence="2">SGNH hydrolase-type esterase domain-containing protein</fullName>
    </recommendedName>
</protein>
<dbReference type="InterPro" id="IPR051532">
    <property type="entry name" value="Ester_Hydrolysis_Enzymes"/>
</dbReference>
<accession>A0A317C822</accession>
<dbReference type="PANTHER" id="PTHR30383:SF5">
    <property type="entry name" value="SGNH HYDROLASE-TYPE ESTERASE DOMAIN-CONTAINING PROTEIN"/>
    <property type="match status" value="1"/>
</dbReference>
<organism evidence="3 4">
    <name type="scientific">Leucothrix arctica</name>
    <dbReference type="NCBI Taxonomy" id="1481894"/>
    <lineage>
        <taxon>Bacteria</taxon>
        <taxon>Pseudomonadati</taxon>
        <taxon>Pseudomonadota</taxon>
        <taxon>Gammaproteobacteria</taxon>
        <taxon>Thiotrichales</taxon>
        <taxon>Thiotrichaceae</taxon>
        <taxon>Leucothrix</taxon>
    </lineage>
</organism>
<evidence type="ECO:0000313" key="4">
    <source>
        <dbReference type="Proteomes" id="UP000245506"/>
    </source>
</evidence>
<keyword evidence="4" id="KW-1185">Reference proteome</keyword>
<dbReference type="Proteomes" id="UP000245506">
    <property type="component" value="Unassembled WGS sequence"/>
</dbReference>
<evidence type="ECO:0000259" key="2">
    <source>
        <dbReference type="Pfam" id="PF13472"/>
    </source>
</evidence>
<dbReference type="EMBL" id="QGKL01000039">
    <property type="protein sequence ID" value="PWQ94457.1"/>
    <property type="molecule type" value="Genomic_DNA"/>
</dbReference>
<dbReference type="PANTHER" id="PTHR30383">
    <property type="entry name" value="THIOESTERASE 1/PROTEASE 1/LYSOPHOSPHOLIPASE L1"/>
    <property type="match status" value="1"/>
</dbReference>